<sequence length="1385" mass="144010">MMKTLYLMCGRLICSAFFLLLSLSVQAQTFYVKKSGGSDANSGTTWASAFQNLNKALAEANLVAEGTAVEIHVAAGVYKPDEAYTGVQVGRRQSFELYRGDGLNKSLKIYGGYPASATNGATANPGANPTYLDGDIGTAGDKVDNSYHVAIIFQQDVEAEILFEGFTIRNGYANGINGDEGNLTFYGANFIRNENGAGLVVDRARSEKITIKNCLITENTSYDPGSGGSAGATFGDTKAKIENCTFSNNNANDTFFGSGGVGVGGEVQFLNCHFENNKGNNGGAAAIEGSNQSFTNCSFTGNESLRGGGAIAMNQVQESTMITGCTFTNNKAVTGGAISSNASSPQISQCKFEGNEASGDAGAVYCNGPYPSSPQNISKCTFTSNKAGGHGGAINIQNLAFGTISSCIFDGNTASGGNSNGGAMYMSLIGLSIENNVFLNNSATQLGGALFEDRPVGGAGIPRAKLINSTFHNNSATSGGAYYHSNEQGYIESNPEGLRLFSNNIFWNNGDEIINSDPAAPAPVTYSIVEGGYTGTGNLDTDPLFKNEADPDGPDNILGTIDDGIQLLVCSPAVDAGTATDAPATDILGNARFNGDGQNGAETDMGAYESQTLQNPPRGVISGTSEICPGGSTPLVFTLSNGTAPFVVVYTNGTDQFTLNDYASGTSVAVSPSATTTYSLVSITDANKCEATSLTGSAVVTVLTSPFFSTTPSDRSTDTNAGLCTAAVNYTAEAGGSNTALHPLTLSYALTGATTGSGSGTGNGLAYNKGITTVTVTLSNGCSPDAIHTFNITVTDNQNPVLTAAANQNVSINASCAITIPDLVSSSSAIDNCAGTVITQSPLAGSTTPASRNETIEVTITATDAAGLTDVQTVTLTAKDVTAPNVPSLPIVHGICSATVPSPTTSDNCGGPVPGTTSDPTSYTDQGTFTVSWTFTDLSGNESTATQTVIVSDTELPTITAPANIVTTNNNGCNAAGVIIGMATSGDNCGVASTTNDGPGVYPIGVTTVIWTATDVNGNTATATQTVTVLATVLAIAGDEVSHPLSFGADDLYATDCRVVARILPSGASPVSGDLNAKVYIDETVPASHPYVTRHYDLSPVSGAETATATITLYFLQQEFTEYNTRAGSELLPSGPSGNKSNLYINQFHGTSETGAVGSYSGTSVPPFHPANENIVWNSAYSRWEVTFNVNGFSGFFVTGSSSSLPVTLTSMAARAVENSAIEIRWSTSQEVDFDHFELERTEDPKKAFAYLATIKPDTKDASGKYLFADQSVRSGATQYYRLKMLDLDGTYAYSKIVSAQLGIADLEITAYPSPATDILTIRASGIISGFKLINNAGITILDREIWNETNLGRLDLTKYQSGIYQLLVRLKDGREMYKKVLLVR</sequence>
<proteinExistence type="predicted"/>
<dbReference type="InterPro" id="IPR006626">
    <property type="entry name" value="PbH1"/>
</dbReference>
<dbReference type="Pfam" id="PF02494">
    <property type="entry name" value="HYR"/>
    <property type="match status" value="1"/>
</dbReference>
<dbReference type="SMART" id="SM00710">
    <property type="entry name" value="PbH1"/>
    <property type="match status" value="7"/>
</dbReference>
<dbReference type="PROSITE" id="PS50825">
    <property type="entry name" value="HYR"/>
    <property type="match status" value="1"/>
</dbReference>
<evidence type="ECO:0000256" key="7">
    <source>
        <dbReference type="ARBA" id="ARBA00023136"/>
    </source>
</evidence>
<dbReference type="SUPFAM" id="SSF51126">
    <property type="entry name" value="Pectin lyase-like"/>
    <property type="match status" value="2"/>
</dbReference>
<dbReference type="InterPro" id="IPR003410">
    <property type="entry name" value="HYR_dom"/>
</dbReference>
<dbReference type="InterPro" id="IPR011050">
    <property type="entry name" value="Pectin_lyase_fold/virulence"/>
</dbReference>
<keyword evidence="5 9" id="KW-0732">Signal</keyword>
<comment type="subcellular location">
    <subcellularLocation>
        <location evidence="1">Cell envelope</location>
    </subcellularLocation>
    <subcellularLocation>
        <location evidence="2">Cell outer membrane</location>
    </subcellularLocation>
    <subcellularLocation>
        <location evidence="3">Secreted</location>
    </subcellularLocation>
</comment>
<evidence type="ECO:0000313" key="12">
    <source>
        <dbReference type="Proteomes" id="UP001179181"/>
    </source>
</evidence>
<keyword evidence="6" id="KW-0677">Repeat</keyword>
<reference evidence="11 12" key="1">
    <citation type="submission" date="2020-03" db="EMBL/GenBank/DDBJ databases">
        <title>Genomic Encyclopedia of Type Strains, Phase IV (KMG-IV): sequencing the most valuable type-strain genomes for metagenomic binning, comparative biology and taxonomic classification.</title>
        <authorList>
            <person name="Goeker M."/>
        </authorList>
    </citation>
    <scope>NUCLEOTIDE SEQUENCE [LARGE SCALE GENOMIC DNA]</scope>
    <source>
        <strain evidence="11 12">DSM 102865</strain>
    </source>
</reference>
<dbReference type="EMBL" id="JAASQJ010000002">
    <property type="protein sequence ID" value="NIJ52622.1"/>
    <property type="molecule type" value="Genomic_DNA"/>
</dbReference>
<dbReference type="InterPro" id="IPR003368">
    <property type="entry name" value="POMP_repeat"/>
</dbReference>
<dbReference type="Pfam" id="PF02415">
    <property type="entry name" value="Chlam_PMP"/>
    <property type="match status" value="1"/>
</dbReference>
<dbReference type="PANTHER" id="PTHR11319">
    <property type="entry name" value="G PROTEIN-COUPLED RECEPTOR-RELATED"/>
    <property type="match status" value="1"/>
</dbReference>
<keyword evidence="7" id="KW-0472">Membrane</keyword>
<dbReference type="RefSeq" id="WP_167269201.1">
    <property type="nucleotide sequence ID" value="NZ_JAASQJ010000002.1"/>
</dbReference>
<keyword evidence="4" id="KW-0964">Secreted</keyword>
<accession>A0ABX0UHX8</accession>
<evidence type="ECO:0000256" key="2">
    <source>
        <dbReference type="ARBA" id="ARBA00004442"/>
    </source>
</evidence>
<dbReference type="InterPro" id="IPR012334">
    <property type="entry name" value="Pectin_lyas_fold"/>
</dbReference>
<evidence type="ECO:0000256" key="6">
    <source>
        <dbReference type="ARBA" id="ARBA00022737"/>
    </source>
</evidence>
<dbReference type="NCBIfam" id="NF041518">
    <property type="entry name" value="choice_anch_Q"/>
    <property type="match status" value="1"/>
</dbReference>
<dbReference type="InterPro" id="IPR057078">
    <property type="entry name" value="HYR-4C"/>
</dbReference>
<dbReference type="PANTHER" id="PTHR11319:SF35">
    <property type="entry name" value="OUTER MEMBRANE PROTEIN PMPC-RELATED"/>
    <property type="match status" value="1"/>
</dbReference>
<evidence type="ECO:0000256" key="5">
    <source>
        <dbReference type="ARBA" id="ARBA00022729"/>
    </source>
</evidence>
<protein>
    <recommendedName>
        <fullName evidence="10">HYR domain-containing protein</fullName>
    </recommendedName>
</protein>
<evidence type="ECO:0000256" key="1">
    <source>
        <dbReference type="ARBA" id="ARBA00004196"/>
    </source>
</evidence>
<gene>
    <name evidence="11" type="ORF">FHS68_001792</name>
</gene>
<dbReference type="Proteomes" id="UP001179181">
    <property type="component" value="Unassembled WGS sequence"/>
</dbReference>
<evidence type="ECO:0000256" key="4">
    <source>
        <dbReference type="ARBA" id="ARBA00022525"/>
    </source>
</evidence>
<dbReference type="InterPro" id="IPR013783">
    <property type="entry name" value="Ig-like_fold"/>
</dbReference>
<comment type="caution">
    <text evidence="11">The sequence shown here is derived from an EMBL/GenBank/DDBJ whole genome shotgun (WGS) entry which is preliminary data.</text>
</comment>
<evidence type="ECO:0000313" key="11">
    <source>
        <dbReference type="EMBL" id="NIJ52622.1"/>
    </source>
</evidence>
<dbReference type="Gene3D" id="2.60.40.10">
    <property type="entry name" value="Immunoglobulins"/>
    <property type="match status" value="1"/>
</dbReference>
<dbReference type="Pfam" id="PF23237">
    <property type="entry name" value="HYR_4C"/>
    <property type="match status" value="1"/>
</dbReference>
<name>A0ABX0UHX8_9BACT</name>
<dbReference type="InterPro" id="IPR059226">
    <property type="entry name" value="Choice_anch_Q_dom"/>
</dbReference>
<organism evidence="11 12">
    <name type="scientific">Dyadobacter arcticus</name>
    <dbReference type="NCBI Taxonomy" id="1078754"/>
    <lineage>
        <taxon>Bacteria</taxon>
        <taxon>Pseudomonadati</taxon>
        <taxon>Bacteroidota</taxon>
        <taxon>Cytophagia</taxon>
        <taxon>Cytophagales</taxon>
        <taxon>Spirosomataceae</taxon>
        <taxon>Dyadobacter</taxon>
    </lineage>
</organism>
<dbReference type="Gene3D" id="2.160.20.10">
    <property type="entry name" value="Single-stranded right-handed beta-helix, Pectin lyase-like"/>
    <property type="match status" value="1"/>
</dbReference>
<feature type="signal peptide" evidence="9">
    <location>
        <begin position="1"/>
        <end position="27"/>
    </location>
</feature>
<evidence type="ECO:0000256" key="9">
    <source>
        <dbReference type="SAM" id="SignalP"/>
    </source>
</evidence>
<keyword evidence="12" id="KW-1185">Reference proteome</keyword>
<evidence type="ECO:0000256" key="8">
    <source>
        <dbReference type="ARBA" id="ARBA00023237"/>
    </source>
</evidence>
<evidence type="ECO:0000256" key="3">
    <source>
        <dbReference type="ARBA" id="ARBA00004613"/>
    </source>
</evidence>
<feature type="chain" id="PRO_5045578623" description="HYR domain-containing protein" evidence="9">
    <location>
        <begin position="28"/>
        <end position="1385"/>
    </location>
</feature>
<evidence type="ECO:0000259" key="10">
    <source>
        <dbReference type="PROSITE" id="PS50825"/>
    </source>
</evidence>
<keyword evidence="8" id="KW-0998">Cell outer membrane</keyword>
<feature type="domain" description="HYR" evidence="10">
    <location>
        <begin position="952"/>
        <end position="1031"/>
    </location>
</feature>